<dbReference type="PRINTS" id="PR01607">
    <property type="entry name" value="APYRASEFAMLY"/>
</dbReference>
<name>A0ABT0CBH2_THEVL</name>
<dbReference type="Proteomes" id="UP000830835">
    <property type="component" value="Unassembled WGS sequence"/>
</dbReference>
<reference evidence="3" key="1">
    <citation type="submission" date="2021-02" db="EMBL/GenBank/DDBJ databases">
        <title>The CRISPR/cas machinery reduction and long-range gene transfer in the hot spring cyanobacterium Synechococcus.</title>
        <authorList>
            <person name="Dvorak P."/>
            <person name="Jahodarova E."/>
            <person name="Hasler P."/>
            <person name="Poulickova A."/>
        </authorList>
    </citation>
    <scope>NUCLEOTIDE SEQUENCE</scope>
    <source>
        <strain evidence="3">Rupite</strain>
    </source>
</reference>
<dbReference type="PANTHER" id="PTHR11575:SF24">
    <property type="entry name" value="5'-NUCLEOTIDASE"/>
    <property type="match status" value="1"/>
</dbReference>
<evidence type="ECO:0000259" key="2">
    <source>
        <dbReference type="Pfam" id="PF02872"/>
    </source>
</evidence>
<dbReference type="PANTHER" id="PTHR11575">
    <property type="entry name" value="5'-NUCLEOTIDASE-RELATED"/>
    <property type="match status" value="1"/>
</dbReference>
<dbReference type="Gene3D" id="3.60.21.10">
    <property type="match status" value="1"/>
</dbReference>
<keyword evidence="1" id="KW-0378">Hydrolase</keyword>
<dbReference type="InterPro" id="IPR029052">
    <property type="entry name" value="Metallo-depent_PP-like"/>
</dbReference>
<dbReference type="SUPFAM" id="SSF56300">
    <property type="entry name" value="Metallo-dependent phosphatases"/>
    <property type="match status" value="1"/>
</dbReference>
<keyword evidence="4" id="KW-1185">Reference proteome</keyword>
<sequence>MKVSRYAHAAPEPGVQRFTSRGWAWVHLNAWAKSLWIGLFCLVIGLTSACGSSSSSSVATGGGAGFIGTDPNVVLSTQPTAFTLQVLHASDLEASLAAVEDAPRFSAVVNALRPQFPNTVVLSSGDNYIPSPFYNASTDPSLAGRYNRTPGKADIEMINAIGFEAAAFGNHEFDQGTRQIRDLIRPDSGRGYAGARFPYLSANLTFTPDSDGITASDIAADGQEASSIRNKIARTAVITVGGERIGLVGATTTRLAGISSPGPRVTVEGGFDETDQVNAFVLQPYVDELTAQGINKIFLLAHLQQLQNEVDLASQLRDVDVIIAGGSHRVIAKPEDRLRTDLPDRRTGDYPILRTSPSGQPVAVVNTASNYRYVGRLVVSFDANGVISNIDPVSGAYATDDQGVAAVGGTPNPDVLRVANDIGNIIRAKDGRTFGSTANFLNGLRAEVRTEETNLGNLTADANLAYARTIDPSTVISLKNGGGIRAPIGATTGGGGNEPVQRIPPLANPAAGKRAGQISQLDIESSLAFNNGLSLLTVTASELKQVVEHGVAQTQPGATPGRFPQIGGFAFSFDPSRPPGSRIISLRVDTPSGRDVVVRNGQLEGNPNRTFRLVTLGFLADGGDDYPFPRLSNANRVNLAPPSGNTFDTPGSEQNALALYLQRIGVFTDPDTPTAQDTRIQNLSVRRDTVL</sequence>
<comment type="caution">
    <text evidence="3">The sequence shown here is derived from an EMBL/GenBank/DDBJ whole genome shotgun (WGS) entry which is preliminary data.</text>
</comment>
<evidence type="ECO:0000256" key="1">
    <source>
        <dbReference type="RuleBase" id="RU362119"/>
    </source>
</evidence>
<dbReference type="InterPro" id="IPR008334">
    <property type="entry name" value="5'-Nucleotdase_C"/>
</dbReference>
<protein>
    <submittedName>
        <fullName evidence="3">Bifunctional metallophosphatase/5'-nucleotidase</fullName>
    </submittedName>
</protein>
<dbReference type="Gene3D" id="3.90.780.10">
    <property type="entry name" value="5'-Nucleotidase, C-terminal domain"/>
    <property type="match status" value="1"/>
</dbReference>
<proteinExistence type="inferred from homology"/>
<dbReference type="SUPFAM" id="SSF55816">
    <property type="entry name" value="5'-nucleotidase (syn. UDP-sugar hydrolase), C-terminal domain"/>
    <property type="match status" value="1"/>
</dbReference>
<accession>A0ABT0CBH2</accession>
<dbReference type="RefSeq" id="WP_244350396.1">
    <property type="nucleotide sequence ID" value="NZ_JAFIRA010000021.1"/>
</dbReference>
<evidence type="ECO:0000313" key="3">
    <source>
        <dbReference type="EMBL" id="MCJ2543118.1"/>
    </source>
</evidence>
<organism evidence="3 4">
    <name type="scientific">Thermostichus vulcanus str. 'Rupite'</name>
    <dbReference type="NCBI Taxonomy" id="2813851"/>
    <lineage>
        <taxon>Bacteria</taxon>
        <taxon>Bacillati</taxon>
        <taxon>Cyanobacteriota</taxon>
        <taxon>Cyanophyceae</taxon>
        <taxon>Thermostichales</taxon>
        <taxon>Thermostichaceae</taxon>
        <taxon>Thermostichus</taxon>
    </lineage>
</organism>
<comment type="similarity">
    <text evidence="1">Belongs to the 5'-nucleotidase family.</text>
</comment>
<gene>
    <name evidence="3" type="ORF">JX360_09400</name>
</gene>
<keyword evidence="1" id="KW-0547">Nucleotide-binding</keyword>
<dbReference type="EMBL" id="JAFIRA010000021">
    <property type="protein sequence ID" value="MCJ2543118.1"/>
    <property type="molecule type" value="Genomic_DNA"/>
</dbReference>
<dbReference type="InterPro" id="IPR006179">
    <property type="entry name" value="5_nucleotidase/apyrase"/>
</dbReference>
<feature type="domain" description="5'-Nucleotidase C-terminal" evidence="2">
    <location>
        <begin position="444"/>
        <end position="627"/>
    </location>
</feature>
<evidence type="ECO:0000313" key="4">
    <source>
        <dbReference type="Proteomes" id="UP000830835"/>
    </source>
</evidence>
<dbReference type="Pfam" id="PF02872">
    <property type="entry name" value="5_nucleotid_C"/>
    <property type="match status" value="1"/>
</dbReference>
<dbReference type="InterPro" id="IPR036907">
    <property type="entry name" value="5'-Nucleotdase_C_sf"/>
</dbReference>